<dbReference type="InterPro" id="IPR016181">
    <property type="entry name" value="Acyl_CoA_acyltransferase"/>
</dbReference>
<gene>
    <name evidence="2" type="ORF">Pla133_05280</name>
</gene>
<proteinExistence type="predicted"/>
<dbReference type="AlphaFoldDB" id="A0A518BF00"/>
<feature type="domain" description="N-acetyltransferase" evidence="1">
    <location>
        <begin position="161"/>
        <end position="311"/>
    </location>
</feature>
<evidence type="ECO:0000313" key="2">
    <source>
        <dbReference type="EMBL" id="QDU65463.1"/>
    </source>
</evidence>
<name>A0A518BF00_9BACT</name>
<dbReference type="Proteomes" id="UP000316921">
    <property type="component" value="Chromosome"/>
</dbReference>
<keyword evidence="3" id="KW-1185">Reference proteome</keyword>
<dbReference type="PROSITE" id="PS51186">
    <property type="entry name" value="GNAT"/>
    <property type="match status" value="1"/>
</dbReference>
<dbReference type="SUPFAM" id="SSF55729">
    <property type="entry name" value="Acyl-CoA N-acyltransferases (Nat)"/>
    <property type="match status" value="2"/>
</dbReference>
<dbReference type="Pfam" id="PF00583">
    <property type="entry name" value="Acetyltransf_1"/>
    <property type="match status" value="1"/>
</dbReference>
<sequence length="329" mass="36731">MAEPGDEQRIFDAYAHLFEGDVDAPAPSPPTAATWTWRQAANPAGARVLLALDADEVVGLVCASGQPVLVNGEAARISRVDDIRIAPRFRHALGRPGLVVRMGEAWERAFGGMELDLISWGFPTPAAWRVLNWHVKVQAVRTQFKLVGQLEHLRIGEAGGLVAEPVERFDDDVEPLCARLAEGRGLTLARDVVWLDWRFRQRPDQSYDQAVVRRGGEVVGLAVFRTGDFDGDRNVGLVCDWIVAPDDDGAANALLAWLAERARAAGCERLVLLLPETSPDWRPLQDRHGFLALRLAKRFLLADRSYAKQMRMHWLHQSWHYTFADTDFA</sequence>
<dbReference type="GO" id="GO:0016747">
    <property type="term" value="F:acyltransferase activity, transferring groups other than amino-acyl groups"/>
    <property type="evidence" value="ECO:0007669"/>
    <property type="project" value="InterPro"/>
</dbReference>
<dbReference type="Gene3D" id="3.40.630.30">
    <property type="match status" value="2"/>
</dbReference>
<dbReference type="InterPro" id="IPR000182">
    <property type="entry name" value="GNAT_dom"/>
</dbReference>
<reference evidence="2 3" key="1">
    <citation type="submission" date="2019-02" db="EMBL/GenBank/DDBJ databases">
        <title>Deep-cultivation of Planctomycetes and their phenomic and genomic characterization uncovers novel biology.</title>
        <authorList>
            <person name="Wiegand S."/>
            <person name="Jogler M."/>
            <person name="Boedeker C."/>
            <person name="Pinto D."/>
            <person name="Vollmers J."/>
            <person name="Rivas-Marin E."/>
            <person name="Kohn T."/>
            <person name="Peeters S.H."/>
            <person name="Heuer A."/>
            <person name="Rast P."/>
            <person name="Oberbeckmann S."/>
            <person name="Bunk B."/>
            <person name="Jeske O."/>
            <person name="Meyerdierks A."/>
            <person name="Storesund J.E."/>
            <person name="Kallscheuer N."/>
            <person name="Luecker S."/>
            <person name="Lage O.M."/>
            <person name="Pohl T."/>
            <person name="Merkel B.J."/>
            <person name="Hornburger P."/>
            <person name="Mueller R.-W."/>
            <person name="Bruemmer F."/>
            <person name="Labrenz M."/>
            <person name="Spormann A.M."/>
            <person name="Op den Camp H."/>
            <person name="Overmann J."/>
            <person name="Amann R."/>
            <person name="Jetten M.S.M."/>
            <person name="Mascher T."/>
            <person name="Medema M.H."/>
            <person name="Devos D.P."/>
            <person name="Kaster A.-K."/>
            <person name="Ovreas L."/>
            <person name="Rohde M."/>
            <person name="Galperin M.Y."/>
            <person name="Jogler C."/>
        </authorList>
    </citation>
    <scope>NUCLEOTIDE SEQUENCE [LARGE SCALE GENOMIC DNA]</scope>
    <source>
        <strain evidence="2 3">Pla133</strain>
    </source>
</reference>
<evidence type="ECO:0000313" key="3">
    <source>
        <dbReference type="Proteomes" id="UP000316921"/>
    </source>
</evidence>
<evidence type="ECO:0000259" key="1">
    <source>
        <dbReference type="PROSITE" id="PS51186"/>
    </source>
</evidence>
<dbReference type="EMBL" id="CP036287">
    <property type="protein sequence ID" value="QDU65463.1"/>
    <property type="molecule type" value="Genomic_DNA"/>
</dbReference>
<protein>
    <recommendedName>
        <fullName evidence="1">N-acetyltransferase domain-containing protein</fullName>
    </recommendedName>
</protein>
<organism evidence="2 3">
    <name type="scientific">Engelhardtia mirabilis</name>
    <dbReference type="NCBI Taxonomy" id="2528011"/>
    <lineage>
        <taxon>Bacteria</taxon>
        <taxon>Pseudomonadati</taxon>
        <taxon>Planctomycetota</taxon>
        <taxon>Planctomycetia</taxon>
        <taxon>Planctomycetia incertae sedis</taxon>
        <taxon>Engelhardtia</taxon>
    </lineage>
</organism>
<dbReference type="KEGG" id="pbap:Pla133_05280"/>
<accession>A0A518BF00</accession>
<dbReference type="RefSeq" id="WP_145062081.1">
    <property type="nucleotide sequence ID" value="NZ_CP036287.1"/>
</dbReference>